<dbReference type="SMART" id="SM00228">
    <property type="entry name" value="PDZ"/>
    <property type="match status" value="1"/>
</dbReference>
<dbReference type="InterPro" id="IPR001478">
    <property type="entry name" value="PDZ"/>
</dbReference>
<feature type="compositionally biased region" description="Polar residues" evidence="3">
    <location>
        <begin position="219"/>
        <end position="229"/>
    </location>
</feature>
<organism evidence="6 7">
    <name type="scientific">Zongyangia hominis</name>
    <dbReference type="NCBI Taxonomy" id="2763677"/>
    <lineage>
        <taxon>Bacteria</taxon>
        <taxon>Bacillati</taxon>
        <taxon>Bacillota</taxon>
        <taxon>Clostridia</taxon>
        <taxon>Eubacteriales</taxon>
        <taxon>Oscillospiraceae</taxon>
        <taxon>Zongyangia</taxon>
    </lineage>
</organism>
<sequence length="554" mass="57658">MSEMKYGGYPERPEEEAGYHSGGDDTGEAGAPEGAGPEKSSAPGWENRDGGGDGEASSSGSEETGWVYGGQTPPPPGGGSAPGQESAWYGGQAPGGESQGQAPGGYNAYSGQSGYHQQPYSDYRAPGAAPNGGRQRVEPNPYHYNFDEYEAASRAPKPRKNKGVTAFVSILCVVFVLAGLFFAGLGIYQIVTKDESKFHGQSAQSPSGENSSPSENSGLQLQDKPTVNDGQEADGSLSTAQIQKKVRPSVVGVIKYQAENPFAAVGEGSGIIMSADGYIVTNAHVVSGADEIGVVLSNGEDYVATLVGIDSKTDLAVLKIDAQSLSYAEFGNSEQLEVGEKAVAIGYPGGIEFGGSTTEGIISGLNRLVKSSDGNSMNYIQTDAAINPGNSGGALINRFGQVIGINSAKISNVNYEGIGFAIPINEAKPIIDELKRNGRVTGRVKIGITIQPVTEALSKLNEVPQGVRIISIDPDSDAAAKNLAVGDIITKINDKEILKNADVAEALEGLKPGQSIKMTIYRKTGSGSQKTFEISVVLQEDIESALPQTVPTVG</sequence>
<feature type="compositionally biased region" description="Polar residues" evidence="3">
    <location>
        <begin position="109"/>
        <end position="120"/>
    </location>
</feature>
<feature type="compositionally biased region" description="Low complexity" evidence="3">
    <location>
        <begin position="28"/>
        <end position="38"/>
    </location>
</feature>
<dbReference type="InterPro" id="IPR051201">
    <property type="entry name" value="Chloro_Bact_Ser_Proteases"/>
</dbReference>
<feature type="domain" description="PDZ" evidence="5">
    <location>
        <begin position="431"/>
        <end position="511"/>
    </location>
</feature>
<dbReference type="EMBL" id="JACRTC010000003">
    <property type="protein sequence ID" value="MBC8570417.1"/>
    <property type="molecule type" value="Genomic_DNA"/>
</dbReference>
<dbReference type="Gene3D" id="2.30.42.10">
    <property type="match status" value="1"/>
</dbReference>
<dbReference type="PRINTS" id="PR00834">
    <property type="entry name" value="PROTEASES2C"/>
</dbReference>
<evidence type="ECO:0000256" key="2">
    <source>
        <dbReference type="ARBA" id="ARBA00022801"/>
    </source>
</evidence>
<evidence type="ECO:0000313" key="6">
    <source>
        <dbReference type="EMBL" id="MBC8570417.1"/>
    </source>
</evidence>
<feature type="compositionally biased region" description="Low complexity" evidence="3">
    <location>
        <begin position="205"/>
        <end position="218"/>
    </location>
</feature>
<accession>A0A926EEU1</accession>
<dbReference type="SUPFAM" id="SSF50156">
    <property type="entry name" value="PDZ domain-like"/>
    <property type="match status" value="1"/>
</dbReference>
<dbReference type="RefSeq" id="WP_262397513.1">
    <property type="nucleotide sequence ID" value="NZ_JACRTC010000003.1"/>
</dbReference>
<keyword evidence="4" id="KW-0812">Transmembrane</keyword>
<dbReference type="Proteomes" id="UP000660861">
    <property type="component" value="Unassembled WGS sequence"/>
</dbReference>
<evidence type="ECO:0000256" key="1">
    <source>
        <dbReference type="ARBA" id="ARBA00022670"/>
    </source>
</evidence>
<dbReference type="GO" id="GO:0004252">
    <property type="term" value="F:serine-type endopeptidase activity"/>
    <property type="evidence" value="ECO:0007669"/>
    <property type="project" value="InterPro"/>
</dbReference>
<dbReference type="InterPro" id="IPR001940">
    <property type="entry name" value="Peptidase_S1C"/>
</dbReference>
<dbReference type="PANTHER" id="PTHR43343:SF3">
    <property type="entry name" value="PROTEASE DO-LIKE 8, CHLOROPLASTIC"/>
    <property type="match status" value="1"/>
</dbReference>
<evidence type="ECO:0000256" key="3">
    <source>
        <dbReference type="SAM" id="MobiDB-lite"/>
    </source>
</evidence>
<reference evidence="6" key="1">
    <citation type="submission" date="2020-08" db="EMBL/GenBank/DDBJ databases">
        <title>Genome public.</title>
        <authorList>
            <person name="Liu C."/>
            <person name="Sun Q."/>
        </authorList>
    </citation>
    <scope>NUCLEOTIDE SEQUENCE</scope>
    <source>
        <strain evidence="6">NSJ-54</strain>
    </source>
</reference>
<evidence type="ECO:0000256" key="4">
    <source>
        <dbReference type="SAM" id="Phobius"/>
    </source>
</evidence>
<dbReference type="Gene3D" id="2.40.10.120">
    <property type="match status" value="1"/>
</dbReference>
<keyword evidence="1" id="KW-0645">Protease</keyword>
<dbReference type="GO" id="GO:0006508">
    <property type="term" value="P:proteolysis"/>
    <property type="evidence" value="ECO:0007669"/>
    <property type="project" value="UniProtKB-KW"/>
</dbReference>
<protein>
    <submittedName>
        <fullName evidence="6">Trypsin-like peptidase domain-containing protein</fullName>
    </submittedName>
</protein>
<dbReference type="InterPro" id="IPR009003">
    <property type="entry name" value="Peptidase_S1_PA"/>
</dbReference>
<dbReference type="AlphaFoldDB" id="A0A926EEU1"/>
<comment type="caution">
    <text evidence="6">The sequence shown here is derived from an EMBL/GenBank/DDBJ whole genome shotgun (WGS) entry which is preliminary data.</text>
</comment>
<keyword evidence="2" id="KW-0378">Hydrolase</keyword>
<keyword evidence="4" id="KW-0472">Membrane</keyword>
<dbReference type="PANTHER" id="PTHR43343">
    <property type="entry name" value="PEPTIDASE S12"/>
    <property type="match status" value="1"/>
</dbReference>
<feature type="transmembrane region" description="Helical" evidence="4">
    <location>
        <begin position="164"/>
        <end position="188"/>
    </location>
</feature>
<gene>
    <name evidence="6" type="ORF">H8709_06185</name>
</gene>
<feature type="region of interest" description="Disordered" evidence="3">
    <location>
        <begin position="1"/>
        <end position="141"/>
    </location>
</feature>
<dbReference type="Pfam" id="PF13180">
    <property type="entry name" value="PDZ_2"/>
    <property type="match status" value="1"/>
</dbReference>
<dbReference type="InterPro" id="IPR036034">
    <property type="entry name" value="PDZ_sf"/>
</dbReference>
<proteinExistence type="predicted"/>
<dbReference type="SUPFAM" id="SSF50494">
    <property type="entry name" value="Trypsin-like serine proteases"/>
    <property type="match status" value="1"/>
</dbReference>
<evidence type="ECO:0000259" key="5">
    <source>
        <dbReference type="PROSITE" id="PS50106"/>
    </source>
</evidence>
<evidence type="ECO:0000313" key="7">
    <source>
        <dbReference type="Proteomes" id="UP000660861"/>
    </source>
</evidence>
<keyword evidence="7" id="KW-1185">Reference proteome</keyword>
<dbReference type="Pfam" id="PF13365">
    <property type="entry name" value="Trypsin_2"/>
    <property type="match status" value="1"/>
</dbReference>
<keyword evidence="4" id="KW-1133">Transmembrane helix</keyword>
<feature type="region of interest" description="Disordered" evidence="3">
    <location>
        <begin position="199"/>
        <end position="239"/>
    </location>
</feature>
<name>A0A926EEU1_9FIRM</name>
<dbReference type="PROSITE" id="PS50106">
    <property type="entry name" value="PDZ"/>
    <property type="match status" value="1"/>
</dbReference>
<feature type="compositionally biased region" description="Low complexity" evidence="3">
    <location>
        <begin position="55"/>
        <end position="71"/>
    </location>
</feature>